<proteinExistence type="predicted"/>
<accession>A0A4R3LYX5</accession>
<dbReference type="RefSeq" id="WP_132032300.1">
    <property type="nucleotide sequence ID" value="NZ_SMAI01000008.1"/>
</dbReference>
<protein>
    <submittedName>
        <fullName evidence="1">Uncharacterized protein</fullName>
    </submittedName>
</protein>
<dbReference type="EMBL" id="SMAI01000008">
    <property type="protein sequence ID" value="TCT03975.1"/>
    <property type="molecule type" value="Genomic_DNA"/>
</dbReference>
<dbReference type="Proteomes" id="UP000294664">
    <property type="component" value="Unassembled WGS sequence"/>
</dbReference>
<organism evidence="1 2">
    <name type="scientific">Aquabacter spiritensis</name>
    <dbReference type="NCBI Taxonomy" id="933073"/>
    <lineage>
        <taxon>Bacteria</taxon>
        <taxon>Pseudomonadati</taxon>
        <taxon>Pseudomonadota</taxon>
        <taxon>Alphaproteobacteria</taxon>
        <taxon>Hyphomicrobiales</taxon>
        <taxon>Xanthobacteraceae</taxon>
        <taxon>Aquabacter</taxon>
    </lineage>
</organism>
<dbReference type="OrthoDB" id="8227073at2"/>
<dbReference type="AlphaFoldDB" id="A0A4R3LYX5"/>
<reference evidence="1 2" key="1">
    <citation type="submission" date="2019-03" db="EMBL/GenBank/DDBJ databases">
        <title>Genomic Encyclopedia of Type Strains, Phase IV (KMG-IV): sequencing the most valuable type-strain genomes for metagenomic binning, comparative biology and taxonomic classification.</title>
        <authorList>
            <person name="Goeker M."/>
        </authorList>
    </citation>
    <scope>NUCLEOTIDE SEQUENCE [LARGE SCALE GENOMIC DNA]</scope>
    <source>
        <strain evidence="1 2">DSM 9035</strain>
    </source>
</reference>
<evidence type="ECO:0000313" key="2">
    <source>
        <dbReference type="Proteomes" id="UP000294664"/>
    </source>
</evidence>
<keyword evidence="2" id="KW-1185">Reference proteome</keyword>
<gene>
    <name evidence="1" type="ORF">EDC64_108141</name>
</gene>
<name>A0A4R3LYX5_9HYPH</name>
<evidence type="ECO:0000313" key="1">
    <source>
        <dbReference type="EMBL" id="TCT03975.1"/>
    </source>
</evidence>
<comment type="caution">
    <text evidence="1">The sequence shown here is derived from an EMBL/GenBank/DDBJ whole genome shotgun (WGS) entry which is preliminary data.</text>
</comment>
<sequence>MLALAMCLTAPAIGADVERIEFDVGGQIGPYIQKMKSWRKAGRRVVVDGPCLSACTLILGIMPRDRICVTWRALFGFHTAWKPGQDGAPVVNSDATQFLWGFYPDDIKAWILSNGGLSGDMLLLGGKPLTAMIASCRP</sequence>